<dbReference type="Proteomes" id="UP001211689">
    <property type="component" value="Unassembled WGS sequence"/>
</dbReference>
<keyword evidence="2" id="KW-1185">Reference proteome</keyword>
<evidence type="ECO:0000313" key="2">
    <source>
        <dbReference type="Proteomes" id="UP001211689"/>
    </source>
</evidence>
<dbReference type="RefSeq" id="WP_271471590.1">
    <property type="nucleotide sequence ID" value="NZ_JANEWF010000024.1"/>
</dbReference>
<dbReference type="Pfam" id="PF06892">
    <property type="entry name" value="Phage_CP76"/>
    <property type="match status" value="1"/>
</dbReference>
<name>A0ABT4Y8D3_METRE</name>
<reference evidence="1 2" key="1">
    <citation type="submission" date="2022-07" db="EMBL/GenBank/DDBJ databases">
        <title>Genome Analysis of Selected Gammaproteobacteria from Nigerian Food snails.</title>
        <authorList>
            <person name="Okafor A.C."/>
        </authorList>
    </citation>
    <scope>NUCLEOTIDE SEQUENCE [LARGE SCALE GENOMIC DNA]</scope>
    <source>
        <strain evidence="1 2">Awg 2</strain>
    </source>
</reference>
<sequence length="144" mass="16246">MEDFEWTLHREVKGEGGTALAKRMGVNETRLLDCANPNRENHRMSLELFGQILTHLPDDSRRRVLRALLAEFNYDLVVRPEAAKANPMQALLDLVAESADVTRSVHDALEDGRITSSEKFTIRREIGEVRHALDVLEQSVGKVA</sequence>
<dbReference type="InterPro" id="IPR009679">
    <property type="entry name" value="Phage_186_CII-like"/>
</dbReference>
<gene>
    <name evidence="1" type="ORF">NNO07_18875</name>
</gene>
<evidence type="ECO:0000313" key="1">
    <source>
        <dbReference type="EMBL" id="MDA8485135.1"/>
    </source>
</evidence>
<protein>
    <submittedName>
        <fullName evidence="1">Phage regulatory CII family protein</fullName>
    </submittedName>
</protein>
<comment type="caution">
    <text evidence="1">The sequence shown here is derived from an EMBL/GenBank/DDBJ whole genome shotgun (WGS) entry which is preliminary data.</text>
</comment>
<organism evidence="1 2">
    <name type="scientific">Metapseudomonas resinovorans</name>
    <name type="common">Pseudomonas resinovorans</name>
    <dbReference type="NCBI Taxonomy" id="53412"/>
    <lineage>
        <taxon>Bacteria</taxon>
        <taxon>Pseudomonadati</taxon>
        <taxon>Pseudomonadota</taxon>
        <taxon>Gammaproteobacteria</taxon>
        <taxon>Pseudomonadales</taxon>
        <taxon>Pseudomonadaceae</taxon>
        <taxon>Metapseudomonas</taxon>
    </lineage>
</organism>
<dbReference type="EMBL" id="JANEWF010000024">
    <property type="protein sequence ID" value="MDA8485135.1"/>
    <property type="molecule type" value="Genomic_DNA"/>
</dbReference>
<proteinExistence type="predicted"/>
<accession>A0ABT4Y8D3</accession>